<dbReference type="InterPro" id="IPR001242">
    <property type="entry name" value="Condensation_dom"/>
</dbReference>
<dbReference type="InterPro" id="IPR000873">
    <property type="entry name" value="AMP-dep_synth/lig_dom"/>
</dbReference>
<dbReference type="PROSITE" id="PS00012">
    <property type="entry name" value="PHOSPHOPANTETHEINE"/>
    <property type="match status" value="3"/>
</dbReference>
<dbReference type="PANTHER" id="PTHR45527:SF16">
    <property type="entry name" value="NONRIBOSOMAL PEPTIDE SYNTHASE ATNA-RELATED"/>
    <property type="match status" value="1"/>
</dbReference>
<dbReference type="GO" id="GO:0031177">
    <property type="term" value="F:phosphopantetheine binding"/>
    <property type="evidence" value="ECO:0007669"/>
    <property type="project" value="InterPro"/>
</dbReference>
<dbReference type="Gene3D" id="3.30.300.30">
    <property type="match status" value="2"/>
</dbReference>
<dbReference type="GO" id="GO:0043041">
    <property type="term" value="P:amino acid activation for nonribosomal peptide biosynthetic process"/>
    <property type="evidence" value="ECO:0007669"/>
    <property type="project" value="TreeGrafter"/>
</dbReference>
<dbReference type="InterPro" id="IPR045851">
    <property type="entry name" value="AMP-bd_C_sf"/>
</dbReference>
<dbReference type="PROSITE" id="PS50075">
    <property type="entry name" value="CARRIER"/>
    <property type="match status" value="3"/>
</dbReference>
<feature type="domain" description="Carrier" evidence="4">
    <location>
        <begin position="1608"/>
        <end position="1683"/>
    </location>
</feature>
<keyword evidence="1" id="KW-0596">Phosphopantetheine</keyword>
<dbReference type="Proteomes" id="UP001265746">
    <property type="component" value="Unassembled WGS sequence"/>
</dbReference>
<dbReference type="GO" id="GO:0044550">
    <property type="term" value="P:secondary metabolite biosynthetic process"/>
    <property type="evidence" value="ECO:0007669"/>
    <property type="project" value="TreeGrafter"/>
</dbReference>
<dbReference type="InterPro" id="IPR020806">
    <property type="entry name" value="PKS_PP-bd"/>
</dbReference>
<dbReference type="CDD" id="cd05918">
    <property type="entry name" value="A_NRPS_SidN3_like"/>
    <property type="match status" value="2"/>
</dbReference>
<accession>A0AAD9S3Y3</accession>
<dbReference type="SUPFAM" id="SSF47336">
    <property type="entry name" value="ACP-like"/>
    <property type="match status" value="3"/>
</dbReference>
<dbReference type="Gene3D" id="3.30.559.10">
    <property type="entry name" value="Chloramphenicol acetyltransferase-like domain"/>
    <property type="match status" value="4"/>
</dbReference>
<dbReference type="Gene3D" id="3.40.50.12780">
    <property type="entry name" value="N-terminal domain of ligase-like"/>
    <property type="match status" value="2"/>
</dbReference>
<evidence type="ECO:0000259" key="4">
    <source>
        <dbReference type="PROSITE" id="PS50075"/>
    </source>
</evidence>
<evidence type="ECO:0000256" key="1">
    <source>
        <dbReference type="ARBA" id="ARBA00022450"/>
    </source>
</evidence>
<evidence type="ECO:0000313" key="6">
    <source>
        <dbReference type="Proteomes" id="UP001265746"/>
    </source>
</evidence>
<proteinExistence type="predicted"/>
<keyword evidence="2" id="KW-0597">Phosphoprotein</keyword>
<comment type="caution">
    <text evidence="5">The sequence shown here is derived from an EMBL/GenBank/DDBJ whole genome shotgun (WGS) entry which is preliminary data.</text>
</comment>
<dbReference type="InterPro" id="IPR010071">
    <property type="entry name" value="AA_adenyl_dom"/>
</dbReference>
<dbReference type="Pfam" id="PF00501">
    <property type="entry name" value="AMP-binding"/>
    <property type="match status" value="2"/>
</dbReference>
<dbReference type="SMART" id="SM00823">
    <property type="entry name" value="PKS_PP"/>
    <property type="match status" value="3"/>
</dbReference>
<feature type="domain" description="Carrier" evidence="4">
    <location>
        <begin position="2720"/>
        <end position="2796"/>
    </location>
</feature>
<keyword evidence="3" id="KW-0436">Ligase</keyword>
<dbReference type="Pfam" id="PF00668">
    <property type="entry name" value="Condensation"/>
    <property type="match status" value="4"/>
</dbReference>
<gene>
    <name evidence="5" type="ORF">N8I77_012050</name>
</gene>
<dbReference type="GO" id="GO:0016874">
    <property type="term" value="F:ligase activity"/>
    <property type="evidence" value="ECO:0007669"/>
    <property type="project" value="UniProtKB-KW"/>
</dbReference>
<feature type="domain" description="Carrier" evidence="4">
    <location>
        <begin position="52"/>
        <end position="127"/>
    </location>
</feature>
<dbReference type="SMART" id="SM01294">
    <property type="entry name" value="PKS_PP_betabranch"/>
    <property type="match status" value="1"/>
</dbReference>
<organism evidence="5 6">
    <name type="scientific">Phomopsis amygdali</name>
    <name type="common">Fusicoccum amygdali</name>
    <dbReference type="NCBI Taxonomy" id="1214568"/>
    <lineage>
        <taxon>Eukaryota</taxon>
        <taxon>Fungi</taxon>
        <taxon>Dikarya</taxon>
        <taxon>Ascomycota</taxon>
        <taxon>Pezizomycotina</taxon>
        <taxon>Sordariomycetes</taxon>
        <taxon>Sordariomycetidae</taxon>
        <taxon>Diaporthales</taxon>
        <taxon>Diaporthaceae</taxon>
        <taxon>Diaporthe</taxon>
    </lineage>
</organism>
<evidence type="ECO:0000256" key="3">
    <source>
        <dbReference type="ARBA" id="ARBA00022598"/>
    </source>
</evidence>
<dbReference type="InterPro" id="IPR042099">
    <property type="entry name" value="ANL_N_sf"/>
</dbReference>
<evidence type="ECO:0000256" key="2">
    <source>
        <dbReference type="ARBA" id="ARBA00022553"/>
    </source>
</evidence>
<dbReference type="InterPro" id="IPR023213">
    <property type="entry name" value="CAT-like_dom_sf"/>
</dbReference>
<dbReference type="PROSITE" id="PS00455">
    <property type="entry name" value="AMP_BINDING"/>
    <property type="match status" value="2"/>
</dbReference>
<dbReference type="GO" id="GO:0005737">
    <property type="term" value="C:cytoplasm"/>
    <property type="evidence" value="ECO:0007669"/>
    <property type="project" value="TreeGrafter"/>
</dbReference>
<dbReference type="Gene3D" id="3.30.559.30">
    <property type="entry name" value="Nonribosomal peptide synthetase, condensation domain"/>
    <property type="match status" value="4"/>
</dbReference>
<dbReference type="InterPro" id="IPR009081">
    <property type="entry name" value="PP-bd_ACP"/>
</dbReference>
<dbReference type="PANTHER" id="PTHR45527">
    <property type="entry name" value="NONRIBOSOMAL PEPTIDE SYNTHETASE"/>
    <property type="match status" value="1"/>
</dbReference>
<dbReference type="InterPro" id="IPR020845">
    <property type="entry name" value="AMP-binding_CS"/>
</dbReference>
<dbReference type="Pfam" id="PF00550">
    <property type="entry name" value="PP-binding"/>
    <property type="match status" value="3"/>
</dbReference>
<keyword evidence="6" id="KW-1185">Reference proteome</keyword>
<reference evidence="5" key="1">
    <citation type="submission" date="2023-06" db="EMBL/GenBank/DDBJ databases">
        <authorList>
            <person name="Noh H."/>
        </authorList>
    </citation>
    <scope>NUCLEOTIDE SEQUENCE</scope>
    <source>
        <strain evidence="5">DUCC20226</strain>
    </source>
</reference>
<dbReference type="Gene3D" id="1.10.1200.10">
    <property type="entry name" value="ACP-like"/>
    <property type="match status" value="3"/>
</dbReference>
<dbReference type="InterPro" id="IPR006162">
    <property type="entry name" value="Ppantetheine_attach_site"/>
</dbReference>
<dbReference type="SUPFAM" id="SSF56801">
    <property type="entry name" value="Acetyl-CoA synthetase-like"/>
    <property type="match status" value="2"/>
</dbReference>
<dbReference type="InterPro" id="IPR036736">
    <property type="entry name" value="ACP-like_sf"/>
</dbReference>
<dbReference type="EMBL" id="JAUJFL010000008">
    <property type="protein sequence ID" value="KAK2598655.1"/>
    <property type="molecule type" value="Genomic_DNA"/>
</dbReference>
<dbReference type="NCBIfam" id="TIGR01733">
    <property type="entry name" value="AA-adenyl-dom"/>
    <property type="match status" value="1"/>
</dbReference>
<sequence>MAPSLDTLIPPPPTTFQEVHDISEIQYVKKVAIEVSVKSADEFSDGQQSVGESMEDILRELWADVLDIDPEDISPDSHFFELGGNSLATAELVAAATHQYPGICLSREMVFQAPFFADLAALVTLAGAGSPTAETSSLQPFGLVDDEDVKIAAEQCGVLRKHIEDVYPATALQAGLMARSLSIPGSYVSQWLFHCAFPVEPQSLCEWLERTIQKLPILRTSMATSAEHGFVQVVLSQKMQVEIVRVPSLDKWAEDFPRPSIALGTPLSRMRVVVAEDRETPSVLWHAHHAAYDMATLELIAKHLGDVASGAEMLPQPPNFNSFVSYSLEVRKSPAGKAFWSQQLLDVPTPAFPYAPEALDSSPDQLVSPFRTNALYTYPLPHTDTKMNFTQANVFRAAWAFLLGCYEHSNDVVFGVTNGGRYAPVASCTGIVGPMIATSPMRVKLDYSSTVSEFLQQTSLQAVQINDWEQVGLSAIHDLGPDGQKACGFRTLVNVQTTDAMRRSQFLMAPDDGPEEADAMDYGLVLELFPREGSTVPLRLSYDNRALRHDQVFEIARQLEKVIAAFTAYPEATLDSVADNLNGTSERDGVDARVRKHAAVECGVLDEMVRDVHLCTTTQESSMEASLRNPSAYSSQVVFKVSEDVGRDEVVVAFEVFYQHAPILRTRLFRAPGGRLMQAVIAEPIDWRECLDLEDYTISDGELGFKLGSPLVRFALVRGVHRNSRVHWVVMTAHSAVFDTAKSHKMLQFLNAAIPGSGLSVPSTLFTLSPKTSSEDSVGQAETQKAFWARTLQDCATPNFPEIPAAYEPLANSHAHKNIMLHKPAPGSSSTLTAWVHGAWALTLSKYQDSGDVIFGAALASVEDAQPTIGPTLAIVPQRINIDDLDCTISQFVEAVEADIQSAAGHAEYGIESIKNVSDSCAAACKFQNLLIVHSQPGSDRGSASSAFTLGEEAETGKNPSQVVRDYALVLEVTSSASDGTLTVEVGFDPVVLEQAQVRRLLDHFEHVLLQTCDISSESCLRDIYHIAPSHWEELQKWNGKVPEPLEKGVHELFESRVELQPDEPAVCARDGEWTYAELDAVSEKLARWLRSMGVKSGSYVPLLFEKCGLTIVAMLGVLKAGGASVALDPSHPTKRLQGLVSGMGECIVVSSGQNRELAASLGRRVVVLDTNTLRALAGRPSLPRLTEEVEVAPETTAFVLFTSGSTGMPKGILIPHKAFSSSIRGHGNVLRFTTGPGSRNFQFTAYTSDVSIGEIFTSLALGSCVCVPSDWDRKNNIAGAMRDFNVNWAFFTPSVATLLRPAEVPSLKTLVFGGETASPDNFKTWAPYLYLINSFGPAETSIWSHCIPRPVELSDFGSNIGYGVSCATWITDPDDYNKLLPIGAIGELLTEGPNVAAGYLNATEKTNATFVTNPAWMPADRKSMRIYRSGDLARFLPNGMVQFLGRRDHQVKLNGLRIELGEIEHQIRQKVPDNMLVAVDVVTPHPVGSARILAAFIAPKDPLQTTDQGETSAAISSSADPEAQKLLSLLVSETSEIMHDALDGLEDALIASLPRHMVPTALVPLREMPLTASAKTDRKVLKQLASMVPTAELVRLGTSGKTRQLHAPGTVMERVLARLWGVALGRELELDVRDSFFKIGGDSLSAMRLVSLARRDGIKVSVEQIFKRSVLQDMAQVAIMAENEREDDGAAVDGSDSPSSITVAPYATVGGTEAAGSGLLQSAADQLGIEESDIEDIYPCTSLQEGLLAVSQDAKGSYVAQMVHELSPDTDLPRFQKAWSTVLENWPILRTRFFPWLLDDGSVRLMQAVVKSKPRWLKPRSLNDYLKLDARDKMQTGDSMLRLAAFQDKKTQKHYFIMTIHHAVYDGWMLGLLLTAVRRAYSGMPKPTTIPYNVFINRLEATDAEKSQSYWQRYVSGAPRLSWPELPALDFRPKSNCVQTITSSLPGDRSAKSFTPTTWLRTAFAILLGAYSCTDDVVFASTVYGRASGLLSSAELVAGPTLATIPVRVGIERERLIDELMAEVQADSAEMLAHEQHGMQKIRRYNMEALASVDAQSLLVIQIDEPHAAAPQNVDTEAADGLKFTSTPPSGLENGFLSCALVLEATVSGDGLHLVATHDDQVLQPDEVQRFLRQMTHIVNQLCNDSSEGRRIADLSLAAPEDVEEMHKWNGAVPEPMKALVHELFHAQAQEQPDAEALVSWEGVLTFKELDDLSTRLAGHLWESCGLRPGMRVPLIFEKSMWAVVAMMAVLKVGAANVALNPAQPPETLRSLVSDVDADFVLCSEKNISLTQSNFTSFFCVGPSICNHDVLVGKNDAQGSITPENLAFLLFTSGSTGKPKAIMIDHCAFSSSMRGHGETLCYNKGGRNLQFTAYTSDVSIGEIFTSLTRGATVCIPSDEERMNDLAGAMERMRVDWAFLTPSVASLLNPDHVPSLRTLLYGGETATVTNVKTWANRLHLINSFGPAETSIWSHAHPLFTEADIGSDIGWSMGCATWIVDPDDYGRIMPIGAIGELVVEGPNVAAGYYNNPEKTKHAFVKSLPFLPENRRNRIYRMGDLARWMPGGRVQFLGRKDTQVKLHGLKVDVGEVENKIRVAMDGGVGLEVAVEMIENPSDSSDSRLVAFMNTTPAGQPQDRDNVTVVADDLTLQSFVERTKGLRADLAAVLPAFTIPSFFVPLTSMPLSASAKTDRKRLRALVADIGFASLARFALSTKRTVQAPQSKTEKLLHKMWCTVLGLAPEDFGVEADFFECGGDSIAAMKMASLARAGQVSLAVQDVYDHPVLGALSRLLEGRSGTPQGVSLPDIPPFSLLPKSVNLELLKIRAADFCGSQPQGVVDIYPLTATQHSIVQQTLSRPGAFWLQNVFEIPETVDIDRLERAWRLVVASHAILRTRIIQNHDGELLQVVMASPGDIMHADCSSTDVDTFIASDKHRELGFGRPLTRATLLNKKWFILALHHSTYDAWSMSKVFESLELEYAHLAEAGTGETEVTQEQVGFKHFVKALQDQDHDAATAFWRNTMAAVSTRPFIPLKSADDRSTRCLLQHTITLPSTTSATRAHGTQAELAYAAIGLALHQQLQTPDTVLRLVSTGRTSTTVPGIEDLVGPTVTSVPLRMQHTDSTSTLGRFVSHVRDQLRALAPHEHVGFEDVARVHPDAEAACAVAPQVVVHPFDPYAEQAAGGIGLKRRELSVFNDDGAPFTIDVSLVSKGKVLEGMNVRALFSDSVIEEQGVRRLVAVLDAVVRAMVEAKDDVSVCELLSAVGYPDLEKAQREMTLTRAAR</sequence>
<name>A0AAD9S3Y3_PHOAM</name>
<dbReference type="SUPFAM" id="SSF52777">
    <property type="entry name" value="CoA-dependent acyltransferases"/>
    <property type="match status" value="8"/>
</dbReference>
<dbReference type="CDD" id="cd19545">
    <property type="entry name" value="FUM14_C_NRPS-like"/>
    <property type="match status" value="3"/>
</dbReference>
<protein>
    <recommendedName>
        <fullName evidence="4">Carrier domain-containing protein</fullName>
    </recommendedName>
</protein>
<dbReference type="FunFam" id="3.30.300.30:FF:000015">
    <property type="entry name" value="Nonribosomal peptide synthase SidD"/>
    <property type="match status" value="2"/>
</dbReference>
<evidence type="ECO:0000313" key="5">
    <source>
        <dbReference type="EMBL" id="KAK2598655.1"/>
    </source>
</evidence>